<protein>
    <submittedName>
        <fullName evidence="2">Uncharacterized protein</fullName>
    </submittedName>
</protein>
<evidence type="ECO:0000313" key="2">
    <source>
        <dbReference type="EMBL" id="GAA2097632.1"/>
    </source>
</evidence>
<accession>A0ABP5IBM0</accession>
<proteinExistence type="predicted"/>
<dbReference type="Proteomes" id="UP001500897">
    <property type="component" value="Unassembled WGS sequence"/>
</dbReference>
<feature type="region of interest" description="Disordered" evidence="1">
    <location>
        <begin position="73"/>
        <end position="95"/>
    </location>
</feature>
<evidence type="ECO:0000313" key="3">
    <source>
        <dbReference type="Proteomes" id="UP001500897"/>
    </source>
</evidence>
<name>A0ABP5IBM0_9ACTN</name>
<gene>
    <name evidence="2" type="ORF">GCM10009759_27910</name>
</gene>
<reference evidence="3" key="1">
    <citation type="journal article" date="2019" name="Int. J. Syst. Evol. Microbiol.">
        <title>The Global Catalogue of Microorganisms (GCM) 10K type strain sequencing project: providing services to taxonomists for standard genome sequencing and annotation.</title>
        <authorList>
            <consortium name="The Broad Institute Genomics Platform"/>
            <consortium name="The Broad Institute Genome Sequencing Center for Infectious Disease"/>
            <person name="Wu L."/>
            <person name="Ma J."/>
        </authorList>
    </citation>
    <scope>NUCLEOTIDE SEQUENCE [LARGE SCALE GENOMIC DNA]</scope>
    <source>
        <strain evidence="3">JCM 14559</strain>
    </source>
</reference>
<organism evidence="2 3">
    <name type="scientific">Kitasatospora saccharophila</name>
    <dbReference type="NCBI Taxonomy" id="407973"/>
    <lineage>
        <taxon>Bacteria</taxon>
        <taxon>Bacillati</taxon>
        <taxon>Actinomycetota</taxon>
        <taxon>Actinomycetes</taxon>
        <taxon>Kitasatosporales</taxon>
        <taxon>Streptomycetaceae</taxon>
        <taxon>Kitasatospora</taxon>
    </lineage>
</organism>
<comment type="caution">
    <text evidence="2">The sequence shown here is derived from an EMBL/GenBank/DDBJ whole genome shotgun (WGS) entry which is preliminary data.</text>
</comment>
<sequence>MPLVVGVHACGRSGHTIRMNLKVITSPKRRTASSLERVERAIAEHARTRRELDAALAEAVADGVGEEQLRELGQCEPGHGRHASSEADLPLARAI</sequence>
<dbReference type="EMBL" id="BAAANS010000016">
    <property type="protein sequence ID" value="GAA2097632.1"/>
    <property type="molecule type" value="Genomic_DNA"/>
</dbReference>
<evidence type="ECO:0000256" key="1">
    <source>
        <dbReference type="SAM" id="MobiDB-lite"/>
    </source>
</evidence>
<keyword evidence="3" id="KW-1185">Reference proteome</keyword>